<dbReference type="OrthoDB" id="165208at2"/>
<dbReference type="RefSeq" id="WP_073060988.1">
    <property type="nucleotide sequence ID" value="NZ_FQUS01000005.1"/>
</dbReference>
<protein>
    <recommendedName>
        <fullName evidence="1">ABM domain-containing protein</fullName>
    </recommendedName>
</protein>
<feature type="domain" description="ABM" evidence="1">
    <location>
        <begin position="11"/>
        <end position="75"/>
    </location>
</feature>
<dbReference type="InterPro" id="IPR011008">
    <property type="entry name" value="Dimeric_a/b-barrel"/>
</dbReference>
<reference evidence="2 3" key="1">
    <citation type="submission" date="2016-11" db="EMBL/GenBank/DDBJ databases">
        <authorList>
            <person name="Jaros S."/>
            <person name="Januszkiewicz K."/>
            <person name="Wedrychowicz H."/>
        </authorList>
    </citation>
    <scope>NUCLEOTIDE SEQUENCE [LARGE SCALE GENOMIC DNA]</scope>
    <source>
        <strain evidence="2 3">DSM 21986</strain>
    </source>
</reference>
<organism evidence="2 3">
    <name type="scientific">Fodinibius roseus</name>
    <dbReference type="NCBI Taxonomy" id="1194090"/>
    <lineage>
        <taxon>Bacteria</taxon>
        <taxon>Pseudomonadati</taxon>
        <taxon>Balneolota</taxon>
        <taxon>Balneolia</taxon>
        <taxon>Balneolales</taxon>
        <taxon>Balneolaceae</taxon>
        <taxon>Fodinibius</taxon>
    </lineage>
</organism>
<dbReference type="Pfam" id="PF03992">
    <property type="entry name" value="ABM"/>
    <property type="match status" value="1"/>
</dbReference>
<dbReference type="Proteomes" id="UP000184041">
    <property type="component" value="Unassembled WGS sequence"/>
</dbReference>
<accession>A0A1M4YSR2</accession>
<evidence type="ECO:0000313" key="2">
    <source>
        <dbReference type="EMBL" id="SHF08773.1"/>
    </source>
</evidence>
<dbReference type="AlphaFoldDB" id="A0A1M4YSR2"/>
<sequence>MIARIWHGITPAEKANEYLEFLQKRAIPDYERVNGCLKITILHRIEEEIAHFETLTFWTSEEAIKKFAGSEVLKAKYYPEDQDFLLEFEEHVRHYKVTKK</sequence>
<dbReference type="SUPFAM" id="SSF54909">
    <property type="entry name" value="Dimeric alpha+beta barrel"/>
    <property type="match status" value="1"/>
</dbReference>
<dbReference type="InterPro" id="IPR007138">
    <property type="entry name" value="ABM_dom"/>
</dbReference>
<evidence type="ECO:0000259" key="1">
    <source>
        <dbReference type="Pfam" id="PF03992"/>
    </source>
</evidence>
<proteinExistence type="predicted"/>
<dbReference type="STRING" id="1194090.SAMN05443144_105145"/>
<evidence type="ECO:0000313" key="3">
    <source>
        <dbReference type="Proteomes" id="UP000184041"/>
    </source>
</evidence>
<gene>
    <name evidence="2" type="ORF">SAMN05443144_105145</name>
</gene>
<keyword evidence="3" id="KW-1185">Reference proteome</keyword>
<dbReference type="EMBL" id="FQUS01000005">
    <property type="protein sequence ID" value="SHF08773.1"/>
    <property type="molecule type" value="Genomic_DNA"/>
</dbReference>
<name>A0A1M4YSR2_9BACT</name>